<dbReference type="Proteomes" id="UP000190230">
    <property type="component" value="Unassembled WGS sequence"/>
</dbReference>
<dbReference type="InterPro" id="IPR016062">
    <property type="entry name" value="TM1410-rel"/>
</dbReference>
<evidence type="ECO:0000259" key="2">
    <source>
        <dbReference type="Pfam" id="PF03537"/>
    </source>
</evidence>
<dbReference type="STRING" id="241145.SAMN05660776_0597"/>
<dbReference type="AlphaFoldDB" id="A0A1T5AIC6"/>
<keyword evidence="1" id="KW-0732">Signal</keyword>
<feature type="domain" description="Glycoside-hydrolase family GH114 TIM-barrel" evidence="2">
    <location>
        <begin position="202"/>
        <end position="317"/>
    </location>
</feature>
<dbReference type="Pfam" id="PF03537">
    <property type="entry name" value="Glyco_hydro_114"/>
    <property type="match status" value="1"/>
</dbReference>
<name>A0A1T5AIC6_9FLAO</name>
<dbReference type="InterPro" id="IPR013785">
    <property type="entry name" value="Aldolase_TIM"/>
</dbReference>
<organism evidence="3 4">
    <name type="scientific">Salegentibacter holothuriorum</name>
    <dbReference type="NCBI Taxonomy" id="241145"/>
    <lineage>
        <taxon>Bacteria</taxon>
        <taxon>Pseudomonadati</taxon>
        <taxon>Bacteroidota</taxon>
        <taxon>Flavobacteriia</taxon>
        <taxon>Flavobacteriales</taxon>
        <taxon>Flavobacteriaceae</taxon>
        <taxon>Salegentibacter</taxon>
    </lineage>
</organism>
<sequence length="323" mass="37769">MNSVRIPLFILCCLLFLCQENTAQDSSNIINYRQQMRNLVIEISEKAKAENANFLVIPQNGIELILNNAKLPALDYLKAIDAVGQEDLFYGYPEFNKPTPGPDNIYLQKHLAIAKNHGKEVLVTDYCDTPAKISHSYNLNKVKDFISFTAIRRELDIIPNHPIFNENEADINHISKAKNFLYLLNYADYLSKEDLIAEIAFTNYDLIILDLFFHKETFTAEEIQKLKKKQNGGERLVIAYMSIGEAEEYRYYWQDSWNKKSPNWLVEENPHWSGNFKVKYWNRDWKELIYRNKNSYLNKIVNAGFDGVYLDIIDAFQYFEAKD</sequence>
<accession>A0A1T5AIC6</accession>
<protein>
    <recommendedName>
        <fullName evidence="2">Glycoside-hydrolase family GH114 TIM-barrel domain-containing protein</fullName>
    </recommendedName>
</protein>
<reference evidence="4" key="1">
    <citation type="submission" date="2017-02" db="EMBL/GenBank/DDBJ databases">
        <authorList>
            <person name="Varghese N."/>
            <person name="Submissions S."/>
        </authorList>
    </citation>
    <scope>NUCLEOTIDE SEQUENCE [LARGE SCALE GENOMIC DNA]</scope>
    <source>
        <strain evidence="4">DSM 23405</strain>
    </source>
</reference>
<evidence type="ECO:0000313" key="4">
    <source>
        <dbReference type="Proteomes" id="UP000190230"/>
    </source>
</evidence>
<dbReference type="PANTHER" id="PTHR35882:SF3">
    <property type="entry name" value="GLYCOSIDE-HYDROLASE FAMILY GH114 TIM-BARREL DOMAIN-CONTAINING PROTEIN"/>
    <property type="match status" value="1"/>
</dbReference>
<dbReference type="PANTHER" id="PTHR35882">
    <property type="entry name" value="PELA"/>
    <property type="match status" value="1"/>
</dbReference>
<dbReference type="Gene3D" id="3.20.20.70">
    <property type="entry name" value="Aldolase class I"/>
    <property type="match status" value="2"/>
</dbReference>
<feature type="signal peptide" evidence="1">
    <location>
        <begin position="1"/>
        <end position="23"/>
    </location>
</feature>
<gene>
    <name evidence="3" type="ORF">SAMN05660776_0597</name>
</gene>
<feature type="chain" id="PRO_5012843477" description="Glycoside-hydrolase family GH114 TIM-barrel domain-containing protein" evidence="1">
    <location>
        <begin position="24"/>
        <end position="323"/>
    </location>
</feature>
<evidence type="ECO:0000313" key="3">
    <source>
        <dbReference type="EMBL" id="SKB34772.1"/>
    </source>
</evidence>
<dbReference type="OrthoDB" id="30037at2"/>
<dbReference type="SUPFAM" id="SSF51445">
    <property type="entry name" value="(Trans)glycosidases"/>
    <property type="match status" value="2"/>
</dbReference>
<proteinExistence type="predicted"/>
<dbReference type="InterPro" id="IPR004352">
    <property type="entry name" value="GH114_TIM-barrel"/>
</dbReference>
<dbReference type="PRINTS" id="PR01545">
    <property type="entry name" value="THEMAYE10DUF"/>
</dbReference>
<dbReference type="EMBL" id="FUYY01000001">
    <property type="protein sequence ID" value="SKB34772.1"/>
    <property type="molecule type" value="Genomic_DNA"/>
</dbReference>
<dbReference type="InterPro" id="IPR017853">
    <property type="entry name" value="GH"/>
</dbReference>
<keyword evidence="4" id="KW-1185">Reference proteome</keyword>
<evidence type="ECO:0000256" key="1">
    <source>
        <dbReference type="SAM" id="SignalP"/>
    </source>
</evidence>